<dbReference type="Proteomes" id="UP000627781">
    <property type="component" value="Unassembled WGS sequence"/>
</dbReference>
<comment type="caution">
    <text evidence="2">The sequence shown here is derived from an EMBL/GenBank/DDBJ whole genome shotgun (WGS) entry which is preliminary data.</text>
</comment>
<proteinExistence type="predicted"/>
<keyword evidence="1" id="KW-1133">Transmembrane helix</keyword>
<keyword evidence="1" id="KW-0472">Membrane</keyword>
<organism evidence="2 3">
    <name type="scientific">Clostridium cibarium</name>
    <dbReference type="NCBI Taxonomy" id="2762247"/>
    <lineage>
        <taxon>Bacteria</taxon>
        <taxon>Bacillati</taxon>
        <taxon>Bacillota</taxon>
        <taxon>Clostridia</taxon>
        <taxon>Eubacteriales</taxon>
        <taxon>Clostridiaceae</taxon>
        <taxon>Clostridium</taxon>
    </lineage>
</organism>
<evidence type="ECO:0000313" key="2">
    <source>
        <dbReference type="EMBL" id="MBD7912268.1"/>
    </source>
</evidence>
<dbReference type="Pfam" id="PF04286">
    <property type="entry name" value="DUF445"/>
    <property type="match status" value="1"/>
</dbReference>
<gene>
    <name evidence="2" type="ORF">H9661_12960</name>
</gene>
<dbReference type="PANTHER" id="PTHR38442:SF1">
    <property type="entry name" value="INNER MEMBRANE PROTEIN"/>
    <property type="match status" value="1"/>
</dbReference>
<evidence type="ECO:0000256" key="1">
    <source>
        <dbReference type="SAM" id="Phobius"/>
    </source>
</evidence>
<dbReference type="InterPro" id="IPR007383">
    <property type="entry name" value="DUF445"/>
</dbReference>
<dbReference type="EMBL" id="JACSRA010000021">
    <property type="protein sequence ID" value="MBD7912268.1"/>
    <property type="molecule type" value="Genomic_DNA"/>
</dbReference>
<feature type="transmembrane region" description="Helical" evidence="1">
    <location>
        <begin position="12"/>
        <end position="31"/>
    </location>
</feature>
<feature type="transmembrane region" description="Helical" evidence="1">
    <location>
        <begin position="37"/>
        <end position="64"/>
    </location>
</feature>
<protein>
    <submittedName>
        <fullName evidence="2">DUF445 domain-containing protein</fullName>
    </submittedName>
</protein>
<dbReference type="PANTHER" id="PTHR38442">
    <property type="entry name" value="INNER MEMBRANE PROTEIN-RELATED"/>
    <property type="match status" value="1"/>
</dbReference>
<keyword evidence="1" id="KW-0812">Transmembrane</keyword>
<reference evidence="2 3" key="1">
    <citation type="submission" date="2020-08" db="EMBL/GenBank/DDBJ databases">
        <title>A Genomic Blueprint of the Chicken Gut Microbiome.</title>
        <authorList>
            <person name="Gilroy R."/>
            <person name="Ravi A."/>
            <person name="Getino M."/>
            <person name="Pursley I."/>
            <person name="Horton D.L."/>
            <person name="Alikhan N.-F."/>
            <person name="Baker D."/>
            <person name="Gharbi K."/>
            <person name="Hall N."/>
            <person name="Watson M."/>
            <person name="Adriaenssens E.M."/>
            <person name="Foster-Nyarko E."/>
            <person name="Jarju S."/>
            <person name="Secka A."/>
            <person name="Antonio M."/>
            <person name="Oren A."/>
            <person name="Chaudhuri R."/>
            <person name="La Ragione R.M."/>
            <person name="Hildebrand F."/>
            <person name="Pallen M.J."/>
        </authorList>
    </citation>
    <scope>NUCLEOTIDE SEQUENCE [LARGE SCALE GENOMIC DNA]</scope>
    <source>
        <strain evidence="2 3">Sa3CVN1</strain>
    </source>
</reference>
<keyword evidence="3" id="KW-1185">Reference proteome</keyword>
<sequence length="411" mass="47278">MERNMSSGKRKNSNIATCILVIFSVGFFITYPFHDSFLGGLISSLCLAAMIGGLADWFAVVALFRKPLNSNLLAKLFRTEIIPKNRERIFDALVDMVESELLTKESIMNKLGKINPSEDLSKLIKSNKKKDLIIILDDISKEILSNENLSKAKDFKGEVIKSVDLSNIILQTFNWMWNNGYKEKITDILVDKLEELSKTYETRMFVKDVVLQILELNRGSFLIMILGFFIKGNLDNIAKTLQKKLVSFIEQMKKQESSEREEIQSFIIKQIDRLKEDEELKDKIENWKNERLEKIEEIAMEYLLKLKSEPNNTFKIIENILNRQLESFVNDIDKQAKFNNAINSLLEKMVERNHHKIGLIIKEKLDGVSGEELSNMIEPIIGDDLQLIRVNGSLVGGLVGIITYMMTFWIV</sequence>
<name>A0ABR8PVQ6_9CLOT</name>
<feature type="transmembrane region" description="Helical" evidence="1">
    <location>
        <begin position="390"/>
        <end position="410"/>
    </location>
</feature>
<accession>A0ABR8PVQ6</accession>
<evidence type="ECO:0000313" key="3">
    <source>
        <dbReference type="Proteomes" id="UP000627781"/>
    </source>
</evidence>
<dbReference type="RefSeq" id="WP_191769210.1">
    <property type="nucleotide sequence ID" value="NZ_JACSRA010000021.1"/>
</dbReference>